<reference evidence="8 9" key="1">
    <citation type="journal article" date="2017" name="Antonie Van Leeuwenhoek">
        <title>Rhizobium rhizosphaerae sp. nov., a novel species isolated from rice rhizosphere.</title>
        <authorList>
            <person name="Zhao J.J."/>
            <person name="Zhang J."/>
            <person name="Zhang R.J."/>
            <person name="Zhang C.W."/>
            <person name="Yin H.Q."/>
            <person name="Zhang X.X."/>
        </authorList>
    </citation>
    <scope>NUCLEOTIDE SEQUENCE [LARGE SCALE GENOMIC DNA]</scope>
    <source>
        <strain evidence="8 9">S18K6</strain>
    </source>
</reference>
<accession>A0AAV3UU96</accession>
<feature type="active site" description="Proton donor/acceptor" evidence="6">
    <location>
        <position position="44"/>
    </location>
</feature>
<organism evidence="8 9">
    <name type="scientific">Paraglaciecola chathamensis S18K6</name>
    <dbReference type="NCBI Taxonomy" id="1127672"/>
    <lineage>
        <taxon>Bacteria</taxon>
        <taxon>Pseudomonadati</taxon>
        <taxon>Pseudomonadota</taxon>
        <taxon>Gammaproteobacteria</taxon>
        <taxon>Alteromonadales</taxon>
        <taxon>Alteromonadaceae</taxon>
        <taxon>Paraglaciecola</taxon>
    </lineage>
</organism>
<feature type="site" description="Transition state stabilizer" evidence="6">
    <location>
        <position position="133"/>
    </location>
</feature>
<feature type="binding site" evidence="6">
    <location>
        <begin position="220"/>
        <end position="224"/>
    </location>
    <ligand>
        <name>ATP</name>
        <dbReference type="ChEBI" id="CHEBI:30616"/>
    </ligand>
</feature>
<dbReference type="SUPFAM" id="SSF53067">
    <property type="entry name" value="Actin-like ATPase domain"/>
    <property type="match status" value="2"/>
</dbReference>
<gene>
    <name evidence="6 8" type="primary">ackA</name>
    <name evidence="8" type="ORF">GCHA_0527</name>
</gene>
<evidence type="ECO:0000256" key="6">
    <source>
        <dbReference type="HAMAP-Rule" id="MF_00020"/>
    </source>
</evidence>
<dbReference type="PROSITE" id="PS01076">
    <property type="entry name" value="ACETATE_KINASE_2"/>
    <property type="match status" value="1"/>
</dbReference>
<dbReference type="PRINTS" id="PR00471">
    <property type="entry name" value="ACETATEKNASE"/>
</dbReference>
<comment type="catalytic activity">
    <reaction evidence="6">
        <text>acetate + ATP = acetyl phosphate + ADP</text>
        <dbReference type="Rhea" id="RHEA:11352"/>
        <dbReference type="ChEBI" id="CHEBI:22191"/>
        <dbReference type="ChEBI" id="CHEBI:30089"/>
        <dbReference type="ChEBI" id="CHEBI:30616"/>
        <dbReference type="ChEBI" id="CHEBI:456216"/>
        <dbReference type="EC" id="2.7.2.1"/>
    </reaction>
</comment>
<comment type="caution">
    <text evidence="6">Lacks conserved residue(s) required for the propagation of feature annotation.</text>
</comment>
<dbReference type="GO" id="GO:0000287">
    <property type="term" value="F:magnesium ion binding"/>
    <property type="evidence" value="ECO:0007669"/>
    <property type="project" value="UniProtKB-UniRule"/>
</dbReference>
<feature type="binding site" evidence="6">
    <location>
        <begin position="175"/>
        <end position="177"/>
    </location>
    <ligand>
        <name>ATP</name>
        <dbReference type="ChEBI" id="CHEBI:30616"/>
    </ligand>
</feature>
<dbReference type="HAMAP" id="MF_00020">
    <property type="entry name" value="Acetate_kinase"/>
    <property type="match status" value="1"/>
</dbReference>
<evidence type="ECO:0000256" key="7">
    <source>
        <dbReference type="RuleBase" id="RU003835"/>
    </source>
</evidence>
<evidence type="ECO:0000313" key="8">
    <source>
        <dbReference type="EMBL" id="GAC08490.1"/>
    </source>
</evidence>
<feature type="binding site" evidence="6">
    <location>
        <begin position="100"/>
        <end position="104"/>
    </location>
    <ligand>
        <name>ATP</name>
        <dbReference type="ChEBI" id="CHEBI:30616"/>
    </ligand>
</feature>
<dbReference type="InterPro" id="IPR000890">
    <property type="entry name" value="Aliphatic_acid_kin_short-chain"/>
</dbReference>
<keyword evidence="4 6" id="KW-0418">Kinase</keyword>
<comment type="caution">
    <text evidence="8">The sequence shown here is derived from an EMBL/GenBank/DDBJ whole genome shotgun (WGS) entry which is preliminary data.</text>
</comment>
<comment type="function">
    <text evidence="6">Catalyzes the formation of acetyl phosphate from acetate and ATP. Can also catalyze the reverse reaction.</text>
</comment>
<dbReference type="GO" id="GO:0008776">
    <property type="term" value="F:acetate kinase activity"/>
    <property type="evidence" value="ECO:0007669"/>
    <property type="project" value="UniProtKB-UniRule"/>
</dbReference>
<dbReference type="PANTHER" id="PTHR21060">
    <property type="entry name" value="ACETATE KINASE"/>
    <property type="match status" value="1"/>
</dbReference>
<dbReference type="InterPro" id="IPR023865">
    <property type="entry name" value="Aliphatic_acid_kinase_CS"/>
</dbReference>
<proteinExistence type="inferred from homology"/>
<keyword evidence="5 6" id="KW-0067">ATP-binding</keyword>
<evidence type="ECO:0000256" key="4">
    <source>
        <dbReference type="ARBA" id="ARBA00022777"/>
    </source>
</evidence>
<comment type="subcellular location">
    <subcellularLocation>
        <location evidence="6">Cytoplasm</location>
    </subcellularLocation>
</comment>
<feature type="site" description="Transition state stabilizer" evidence="6">
    <location>
        <position position="76"/>
    </location>
</feature>
<evidence type="ECO:0000256" key="1">
    <source>
        <dbReference type="ARBA" id="ARBA00008748"/>
    </source>
</evidence>
<dbReference type="GO" id="GO:0005524">
    <property type="term" value="F:ATP binding"/>
    <property type="evidence" value="ECO:0007669"/>
    <property type="project" value="UniProtKB-KW"/>
</dbReference>
<dbReference type="Proteomes" id="UP000006320">
    <property type="component" value="Unassembled WGS sequence"/>
</dbReference>
<dbReference type="GO" id="GO:0006083">
    <property type="term" value="P:acetate metabolic process"/>
    <property type="evidence" value="ECO:0007669"/>
    <property type="project" value="TreeGrafter"/>
</dbReference>
<dbReference type="AlphaFoldDB" id="A0AAV3UU96"/>
<comment type="cofactor">
    <cofactor evidence="6">
        <name>Mg(2+)</name>
        <dbReference type="ChEBI" id="CHEBI:18420"/>
    </cofactor>
    <cofactor evidence="6">
        <name>Mn(2+)</name>
        <dbReference type="ChEBI" id="CHEBI:29035"/>
    </cofactor>
    <text evidence="6">Mg(2+). Can also accept Mn(2+).</text>
</comment>
<dbReference type="InterPro" id="IPR004372">
    <property type="entry name" value="Ac/propionate_kinase"/>
</dbReference>
<evidence type="ECO:0000256" key="3">
    <source>
        <dbReference type="ARBA" id="ARBA00022741"/>
    </source>
</evidence>
<keyword evidence="3 6" id="KW-0547">Nucleotide-binding</keyword>
<dbReference type="EC" id="2.7.2.1" evidence="6"/>
<dbReference type="Pfam" id="PF00871">
    <property type="entry name" value="Acetate_kinase"/>
    <property type="match status" value="1"/>
</dbReference>
<sequence length="289" mass="32000">MDEDCLNDIKHWLPLAPLHNQIALKLIEHGLNEWPDANHFVFSDSALFNTLPDYARSYPLPDGLSDRWPIMKYGFHGLAHQSQWNLLQKQKQYDRVITIHLGGGSSLAAWQDGKVVDTTMGFTPTDGLPMTTRSGGIDPNIVLHLLERENYTLESLSKLLNRESGLAGLSGISGDYRTLKKSQNSDAYVARDAYSYALIKAIGSFIAVLGGVDAITFGGGLGEHQPDVRESALSRFTGMGISISKEKNKHAKGVCAIHGANSQTEIWLTPSDECEVMFNQYKTYTKEKE</sequence>
<name>A0AAV3UU96_9ALTE</name>
<dbReference type="Gene3D" id="3.30.420.40">
    <property type="match status" value="2"/>
</dbReference>
<keyword evidence="6" id="KW-0460">Magnesium</keyword>
<keyword evidence="2 6" id="KW-0808">Transferase</keyword>
<protein>
    <recommendedName>
        <fullName evidence="6">Acetate kinase</fullName>
        <ecNumber evidence="6">2.7.2.1</ecNumber>
    </recommendedName>
    <alternativeName>
        <fullName evidence="6">Acetokinase</fullName>
    </alternativeName>
</protein>
<dbReference type="InterPro" id="IPR043129">
    <property type="entry name" value="ATPase_NBD"/>
</dbReference>
<comment type="pathway">
    <text evidence="6">Metabolic intermediate biosynthesis; acetyl-CoA biosynthesis; acetyl-CoA from acetate: step 1/2.</text>
</comment>
<comment type="similarity">
    <text evidence="1 6 7">Belongs to the acetokinase family.</text>
</comment>
<keyword evidence="6" id="KW-0963">Cytoplasm</keyword>
<dbReference type="PANTHER" id="PTHR21060:SF15">
    <property type="entry name" value="ACETATE KINASE-RELATED"/>
    <property type="match status" value="1"/>
</dbReference>
<dbReference type="GO" id="GO:0006085">
    <property type="term" value="P:acetyl-CoA biosynthetic process"/>
    <property type="evidence" value="ECO:0007669"/>
    <property type="project" value="UniProtKB-UniRule"/>
</dbReference>
<feature type="binding site" evidence="6">
    <location>
        <position position="273"/>
    </location>
    <ligand>
        <name>Mg(2+)</name>
        <dbReference type="ChEBI" id="CHEBI:18420"/>
    </ligand>
</feature>
<evidence type="ECO:0000256" key="5">
    <source>
        <dbReference type="ARBA" id="ARBA00022840"/>
    </source>
</evidence>
<dbReference type="GO" id="GO:0005737">
    <property type="term" value="C:cytoplasm"/>
    <property type="evidence" value="ECO:0007669"/>
    <property type="project" value="UniProtKB-SubCell"/>
</dbReference>
<evidence type="ECO:0000313" key="9">
    <source>
        <dbReference type="Proteomes" id="UP000006320"/>
    </source>
</evidence>
<evidence type="ECO:0000256" key="2">
    <source>
        <dbReference type="ARBA" id="ARBA00022679"/>
    </source>
</evidence>
<comment type="subunit">
    <text evidence="6">Homodimer.</text>
</comment>
<dbReference type="EMBL" id="BAEM01000007">
    <property type="protein sequence ID" value="GAC08490.1"/>
    <property type="molecule type" value="Genomic_DNA"/>
</dbReference>
<keyword evidence="6" id="KW-0479">Metal-binding</keyword>